<reference evidence="2 3" key="1">
    <citation type="journal article" date="2018" name="Evol. Lett.">
        <title>Horizontal gene cluster transfer increased hallucinogenic mushroom diversity.</title>
        <authorList>
            <person name="Reynolds H.T."/>
            <person name="Vijayakumar V."/>
            <person name="Gluck-Thaler E."/>
            <person name="Korotkin H.B."/>
            <person name="Matheny P.B."/>
            <person name="Slot J.C."/>
        </authorList>
    </citation>
    <scope>NUCLEOTIDE SEQUENCE [LARGE SCALE GENOMIC DNA]</scope>
    <source>
        <strain evidence="2 3">SRW20</strain>
    </source>
</reference>
<dbReference type="AlphaFoldDB" id="A0A409XX08"/>
<evidence type="ECO:0000313" key="3">
    <source>
        <dbReference type="Proteomes" id="UP000284706"/>
    </source>
</evidence>
<evidence type="ECO:0000313" key="2">
    <source>
        <dbReference type="EMBL" id="PPQ95263.1"/>
    </source>
</evidence>
<dbReference type="OrthoDB" id="2858950at2759"/>
<comment type="caution">
    <text evidence="2">The sequence shown here is derived from an EMBL/GenBank/DDBJ whole genome shotgun (WGS) entry which is preliminary data.</text>
</comment>
<dbReference type="EMBL" id="NHYE01001430">
    <property type="protein sequence ID" value="PPQ95263.1"/>
    <property type="molecule type" value="Genomic_DNA"/>
</dbReference>
<keyword evidence="3" id="KW-1185">Reference proteome</keyword>
<sequence length="198" mass="21886">MHLLLSFVLRDEPPASSPPGIYQPRCKTVVSRLKLCPVDVALWVVLFAVVIFICWFVYSTQRGGRSKTSHRKVYRRLSLPYPTAGSAEFAQYSGFEYDKKMDSASSSATLIDPYHVVNKLDNSLIAKDASFNAASLPTPTLDQKRAAKLTSGLGLGIVMDDSPLIPLKASSNEPPVMNEKISTPPPEYAHVRSAWWES</sequence>
<gene>
    <name evidence="2" type="ORF">CVT26_014837</name>
</gene>
<feature type="transmembrane region" description="Helical" evidence="1">
    <location>
        <begin position="40"/>
        <end position="58"/>
    </location>
</feature>
<accession>A0A409XX08</accession>
<keyword evidence="1" id="KW-0812">Transmembrane</keyword>
<protein>
    <submittedName>
        <fullName evidence="2">Uncharacterized protein</fullName>
    </submittedName>
</protein>
<organism evidence="2 3">
    <name type="scientific">Gymnopilus dilepis</name>
    <dbReference type="NCBI Taxonomy" id="231916"/>
    <lineage>
        <taxon>Eukaryota</taxon>
        <taxon>Fungi</taxon>
        <taxon>Dikarya</taxon>
        <taxon>Basidiomycota</taxon>
        <taxon>Agaricomycotina</taxon>
        <taxon>Agaricomycetes</taxon>
        <taxon>Agaricomycetidae</taxon>
        <taxon>Agaricales</taxon>
        <taxon>Agaricineae</taxon>
        <taxon>Hymenogastraceae</taxon>
        <taxon>Gymnopilus</taxon>
    </lineage>
</organism>
<dbReference type="Proteomes" id="UP000284706">
    <property type="component" value="Unassembled WGS sequence"/>
</dbReference>
<name>A0A409XX08_9AGAR</name>
<keyword evidence="1" id="KW-0472">Membrane</keyword>
<keyword evidence="1" id="KW-1133">Transmembrane helix</keyword>
<proteinExistence type="predicted"/>
<evidence type="ECO:0000256" key="1">
    <source>
        <dbReference type="SAM" id="Phobius"/>
    </source>
</evidence>
<dbReference type="InParanoid" id="A0A409XX08"/>